<sequence>MRWCKGKEEGEIIVAEHDEGNQSNQLNHPHGLSSDHEGDLYVADYLNHRIKKKFEII</sequence>
<protein>
    <submittedName>
        <fullName evidence="2">Uncharacterized protein</fullName>
    </submittedName>
</protein>
<dbReference type="Gene3D" id="2.120.10.30">
    <property type="entry name" value="TolB, C-terminal domain"/>
    <property type="match status" value="1"/>
</dbReference>
<feature type="non-terminal residue" evidence="2">
    <location>
        <position position="57"/>
    </location>
</feature>
<dbReference type="Proteomes" id="UP000663868">
    <property type="component" value="Unassembled WGS sequence"/>
</dbReference>
<organism evidence="2 3">
    <name type="scientific">Adineta steineri</name>
    <dbReference type="NCBI Taxonomy" id="433720"/>
    <lineage>
        <taxon>Eukaryota</taxon>
        <taxon>Metazoa</taxon>
        <taxon>Spiralia</taxon>
        <taxon>Gnathifera</taxon>
        <taxon>Rotifera</taxon>
        <taxon>Eurotatoria</taxon>
        <taxon>Bdelloidea</taxon>
        <taxon>Adinetida</taxon>
        <taxon>Adinetidae</taxon>
        <taxon>Adineta</taxon>
    </lineage>
</organism>
<accession>A0A819SQK2</accession>
<proteinExistence type="predicted"/>
<name>A0A819SQK2_9BILA</name>
<dbReference type="InterPro" id="IPR001258">
    <property type="entry name" value="NHL_repeat"/>
</dbReference>
<evidence type="ECO:0000256" key="1">
    <source>
        <dbReference type="ARBA" id="ARBA00022737"/>
    </source>
</evidence>
<dbReference type="EMBL" id="CAJOBB010003947">
    <property type="protein sequence ID" value="CAF4066799.1"/>
    <property type="molecule type" value="Genomic_DNA"/>
</dbReference>
<dbReference type="AlphaFoldDB" id="A0A819SQK2"/>
<evidence type="ECO:0000313" key="3">
    <source>
        <dbReference type="Proteomes" id="UP000663868"/>
    </source>
</evidence>
<reference evidence="2" key="1">
    <citation type="submission" date="2021-02" db="EMBL/GenBank/DDBJ databases">
        <authorList>
            <person name="Nowell W R."/>
        </authorList>
    </citation>
    <scope>NUCLEOTIDE SEQUENCE</scope>
</reference>
<gene>
    <name evidence="2" type="ORF">KXQ929_LOCUS32487</name>
</gene>
<dbReference type="InterPro" id="IPR011042">
    <property type="entry name" value="6-blade_b-propeller_TolB-like"/>
</dbReference>
<evidence type="ECO:0000313" key="2">
    <source>
        <dbReference type="EMBL" id="CAF4066799.1"/>
    </source>
</evidence>
<dbReference type="Pfam" id="PF01436">
    <property type="entry name" value="NHL"/>
    <property type="match status" value="1"/>
</dbReference>
<keyword evidence="1" id="KW-0677">Repeat</keyword>
<comment type="caution">
    <text evidence="2">The sequence shown here is derived from an EMBL/GenBank/DDBJ whole genome shotgun (WGS) entry which is preliminary data.</text>
</comment>